<feature type="region of interest" description="Disordered" evidence="1">
    <location>
        <begin position="443"/>
        <end position="472"/>
    </location>
</feature>
<feature type="compositionally biased region" description="Basic and acidic residues" evidence="1">
    <location>
        <begin position="840"/>
        <end position="857"/>
    </location>
</feature>
<dbReference type="Proteomes" id="UP000197138">
    <property type="component" value="Unassembled WGS sequence"/>
</dbReference>
<feature type="region of interest" description="Disordered" evidence="1">
    <location>
        <begin position="1257"/>
        <end position="1288"/>
    </location>
</feature>
<protein>
    <recommendedName>
        <fullName evidence="4">Biorientation of chromosomes in cell division protein 1-like 1</fullName>
    </recommendedName>
</protein>
<feature type="compositionally biased region" description="Basic and acidic residues" evidence="1">
    <location>
        <begin position="662"/>
        <end position="690"/>
    </location>
</feature>
<feature type="compositionally biased region" description="Basic and acidic residues" evidence="1">
    <location>
        <begin position="641"/>
        <end position="653"/>
    </location>
</feature>
<evidence type="ECO:0008006" key="4">
    <source>
        <dbReference type="Google" id="ProtNLM"/>
    </source>
</evidence>
<dbReference type="EMBL" id="MTKT01000666">
    <property type="protein sequence ID" value="OWM89709.1"/>
    <property type="molecule type" value="Genomic_DNA"/>
</dbReference>
<feature type="compositionally biased region" description="Basic and acidic residues" evidence="1">
    <location>
        <begin position="1149"/>
        <end position="1158"/>
    </location>
</feature>
<feature type="compositionally biased region" description="Basic and acidic residues" evidence="1">
    <location>
        <begin position="1017"/>
        <end position="1027"/>
    </location>
</feature>
<comment type="caution">
    <text evidence="2">The sequence shown here is derived from an EMBL/GenBank/DDBJ whole genome shotgun (WGS) entry which is preliminary data.</text>
</comment>
<feature type="compositionally biased region" description="Basic and acidic residues" evidence="1">
    <location>
        <begin position="615"/>
        <end position="629"/>
    </location>
</feature>
<feature type="region of interest" description="Disordered" evidence="1">
    <location>
        <begin position="220"/>
        <end position="242"/>
    </location>
</feature>
<feature type="compositionally biased region" description="Basic and acidic residues" evidence="1">
    <location>
        <begin position="1112"/>
        <end position="1124"/>
    </location>
</feature>
<feature type="compositionally biased region" description="Polar residues" evidence="1">
    <location>
        <begin position="1132"/>
        <end position="1145"/>
    </location>
</feature>
<proteinExistence type="predicted"/>
<feature type="compositionally biased region" description="Basic and acidic residues" evidence="1">
    <location>
        <begin position="1232"/>
        <end position="1241"/>
    </location>
</feature>
<feature type="compositionally biased region" description="Basic and acidic residues" evidence="1">
    <location>
        <begin position="443"/>
        <end position="470"/>
    </location>
</feature>
<feature type="compositionally biased region" description="Basic residues" evidence="1">
    <location>
        <begin position="630"/>
        <end position="640"/>
    </location>
</feature>
<feature type="compositionally biased region" description="Polar residues" evidence="1">
    <location>
        <begin position="736"/>
        <end position="748"/>
    </location>
</feature>
<feature type="compositionally biased region" description="Basic and acidic residues" evidence="1">
    <location>
        <begin position="976"/>
        <end position="994"/>
    </location>
</feature>
<sequence>MPSQSSINGAFGKSSASLFDRSAVNPIKALRFSFSTKTSTASGTTVPVKMARLISSADSGAGAATASHRVVFVDTSLDTHLAMAVSESDTVSDLKKKIIRAHQQCFPQFGEIKINAVKVNRRGHSYHLSDFIIVISAFDGVKKGWFLYFDASSPVERQCHPGEPPNAIVEIKERSNEHGTVAAIEHGSEAIPDLRVAFEAHGQETLLPVVKCLELRDEGSPMEINPSKKRRKMKSEATEPLNSSDAIVLPSGKDVLDQIHGETMEVDTGAAVTNLEKAIVLGNVHAAPFPEVLDSIEKADDALIQRADAEMNDLGAAKKENQSAADFVDEDCSLFHEMDVGLPSAGNAALANNQLSETGRRDTNKMLQANDAHVGAEEVSVVRAVDTENIQENTVCPKRRKKSSRRKSSAGEKLEISNSISHDNSFIELQQAVDYIQSENRLNDEKSLSEEGKEVAVADADKNTGKEHGLETGISREITENAEIAVEKMKKSRKRRILKETNVDQRSDRPEQEQSSQSKVERNKIAVVDANEKCGKEHEIDMGISGEIAETAESVIGKTKRRTKKQSSKDDQTSDRPGREQSSPSKDEGKETRSMAADQKFDEEHMDDVGSLQHIPDKAAVEDDLEAKIQKKKTRKRSSKEKKDDQSIDDIGKEQSYLPQAEGRDAPAVDADGKDITEKSADADNLEEKTKKKATRQRSKERNADRIDKVEASLSQAEGAKTIANMVAENIYYEQSGSEMEQSCQYTEKSADADNGKDKRKKKTMRRSSKEKNVDLSNDGVDKEANFSGAEGGEAVATVTAEGKPYEPNGNETERLGLVMENSAHVDIGKEKKRKKTTRSSREKNTDQSSDRIDKDQNYISQVEGAVVAASKTSEGEDGNERQSSLQIIEKPAKADNNDEKMQEKAKDWGNKNKDIDQSSDITEKEDRNHSRGAEGKKTAVVNADENLNLDHGDNNGEKAEKRTKSRQSSQKSIRSNREAKDLTSSHSAMEKDTSNLGSSVIMAKGKKSKATGSIAERNDQDLKAQRTAEVTVDPTTNSNSDIARVQSLEANKQGVPLNEVADNLLLDDHAGEANNPVDELHGREINFREYFVPRQSQQEVAASGNSSVVKVPKENRAGRDLKVKSGKRKSASSAMTGSLHLNEQTGEETSRFSKSDKLTSPVKKIRKTHGRESQASAFPKPKIMEFNANSERDSENSAASNSDMKGSKKPKRGRSSVDRFRVAIRKPSNKNKGEVVDSSERKRSLLSLSGAIFMEESSGSSERKGVENSDASTRTPSDNSLSDSSDSDTLNDVQFVFLSVSLLIALLGFLWNSIKGVESLSMDRILRSSSGYKKARLAAASQLEENESQPVEFVPDSQANV</sequence>
<feature type="compositionally biased region" description="Basic and acidic residues" evidence="1">
    <location>
        <begin position="949"/>
        <end position="963"/>
    </location>
</feature>
<feature type="compositionally biased region" description="Basic and acidic residues" evidence="1">
    <location>
        <begin position="567"/>
        <end position="603"/>
    </location>
</feature>
<evidence type="ECO:0000313" key="2">
    <source>
        <dbReference type="EMBL" id="OWM89709.1"/>
    </source>
</evidence>
<evidence type="ECO:0000313" key="3">
    <source>
        <dbReference type="Proteomes" id="UP000197138"/>
    </source>
</evidence>
<feature type="compositionally biased region" description="Basic residues" evidence="1">
    <location>
        <begin position="397"/>
        <end position="408"/>
    </location>
</feature>
<feature type="region of interest" description="Disordered" evidence="1">
    <location>
        <begin position="490"/>
        <end position="720"/>
    </location>
</feature>
<feature type="compositionally biased region" description="Basic residues" evidence="1">
    <location>
        <begin position="758"/>
        <end position="767"/>
    </location>
</feature>
<feature type="compositionally biased region" description="Polar residues" evidence="1">
    <location>
        <begin position="1099"/>
        <end position="1109"/>
    </location>
</feature>
<feature type="compositionally biased region" description="Basic and acidic residues" evidence="1">
    <location>
        <begin position="891"/>
        <end position="938"/>
    </location>
</feature>
<feature type="compositionally biased region" description="Low complexity" evidence="1">
    <location>
        <begin position="1278"/>
        <end position="1288"/>
    </location>
</feature>
<feature type="compositionally biased region" description="Basic and acidic residues" evidence="1">
    <location>
        <begin position="698"/>
        <end position="711"/>
    </location>
</feature>
<feature type="compositionally biased region" description="Basic and acidic residues" evidence="1">
    <location>
        <begin position="498"/>
        <end position="512"/>
    </location>
</feature>
<feature type="compositionally biased region" description="Basic and acidic residues" evidence="1">
    <location>
        <begin position="768"/>
        <end position="785"/>
    </location>
</feature>
<evidence type="ECO:0000256" key="1">
    <source>
        <dbReference type="SAM" id="MobiDB-lite"/>
    </source>
</evidence>
<gene>
    <name evidence="2" type="ORF">CDL15_Pgr024457</name>
</gene>
<feature type="region of interest" description="Disordered" evidence="1">
    <location>
        <begin position="736"/>
        <end position="1039"/>
    </location>
</feature>
<organism evidence="2 3">
    <name type="scientific">Punica granatum</name>
    <name type="common">Pomegranate</name>
    <dbReference type="NCBI Taxonomy" id="22663"/>
    <lineage>
        <taxon>Eukaryota</taxon>
        <taxon>Viridiplantae</taxon>
        <taxon>Streptophyta</taxon>
        <taxon>Embryophyta</taxon>
        <taxon>Tracheophyta</taxon>
        <taxon>Spermatophyta</taxon>
        <taxon>Magnoliopsida</taxon>
        <taxon>eudicotyledons</taxon>
        <taxon>Gunneridae</taxon>
        <taxon>Pentapetalae</taxon>
        <taxon>rosids</taxon>
        <taxon>malvids</taxon>
        <taxon>Myrtales</taxon>
        <taxon>Lythraceae</taxon>
        <taxon>Punica</taxon>
    </lineage>
</organism>
<name>A0A218XYN6_PUNGR</name>
<reference evidence="3" key="1">
    <citation type="journal article" date="2017" name="Plant J.">
        <title>The pomegranate (Punica granatum L.) genome and the genomics of punicalagin biosynthesis.</title>
        <authorList>
            <person name="Qin G."/>
            <person name="Xu C."/>
            <person name="Ming R."/>
            <person name="Tang H."/>
            <person name="Guyot R."/>
            <person name="Kramer E.M."/>
            <person name="Hu Y."/>
            <person name="Yi X."/>
            <person name="Qi Y."/>
            <person name="Xu X."/>
            <person name="Gao Z."/>
            <person name="Pan H."/>
            <person name="Jian J."/>
            <person name="Tian Y."/>
            <person name="Yue Z."/>
            <person name="Xu Y."/>
        </authorList>
    </citation>
    <scope>NUCLEOTIDE SEQUENCE [LARGE SCALE GENOMIC DNA]</scope>
    <source>
        <strain evidence="3">cv. Dabenzi</strain>
    </source>
</reference>
<feature type="region of interest" description="Disordered" evidence="1">
    <location>
        <begin position="1099"/>
        <end position="1241"/>
    </location>
</feature>
<accession>A0A218XYN6</accession>
<feature type="compositionally biased region" description="Basic and acidic residues" evidence="1">
    <location>
        <begin position="519"/>
        <end position="541"/>
    </location>
</feature>
<feature type="region of interest" description="Disordered" evidence="1">
    <location>
        <begin position="396"/>
        <end position="416"/>
    </location>
</feature>